<reference evidence="1" key="1">
    <citation type="submission" date="2021-02" db="EMBL/GenBank/DDBJ databases">
        <authorList>
            <person name="Dougan E. K."/>
            <person name="Rhodes N."/>
            <person name="Thang M."/>
            <person name="Chan C."/>
        </authorList>
    </citation>
    <scope>NUCLEOTIDE SEQUENCE</scope>
</reference>
<feature type="non-terminal residue" evidence="1">
    <location>
        <position position="148"/>
    </location>
</feature>
<gene>
    <name evidence="1" type="ORF">PGLA1383_LOCUS1794</name>
</gene>
<feature type="non-terminal residue" evidence="1">
    <location>
        <position position="1"/>
    </location>
</feature>
<sequence length="148" mass="16538">SPPSRAMNMTKMTGRLGHLRAQFHASQESIEKLDRVAADFRALVLLPDFDGKDSEPRCATPYARQLDCMSAEGKLACQTFFASLEAAASMLGLMPAPRNYRQLFSLNYQLMFPDGARRYSADVLDAALSSQKVREIYVNGEPHQFSEE</sequence>
<protein>
    <submittedName>
        <fullName evidence="1">Uncharacterized protein</fullName>
    </submittedName>
</protein>
<evidence type="ECO:0000313" key="1">
    <source>
        <dbReference type="EMBL" id="CAE8582804.1"/>
    </source>
</evidence>
<accession>A0A813D7V9</accession>
<dbReference type="Proteomes" id="UP000654075">
    <property type="component" value="Unassembled WGS sequence"/>
</dbReference>
<name>A0A813D7V9_POLGL</name>
<dbReference type="AlphaFoldDB" id="A0A813D7V9"/>
<organism evidence="1 2">
    <name type="scientific">Polarella glacialis</name>
    <name type="common">Dinoflagellate</name>
    <dbReference type="NCBI Taxonomy" id="89957"/>
    <lineage>
        <taxon>Eukaryota</taxon>
        <taxon>Sar</taxon>
        <taxon>Alveolata</taxon>
        <taxon>Dinophyceae</taxon>
        <taxon>Suessiales</taxon>
        <taxon>Suessiaceae</taxon>
        <taxon>Polarella</taxon>
    </lineage>
</organism>
<evidence type="ECO:0000313" key="2">
    <source>
        <dbReference type="Proteomes" id="UP000654075"/>
    </source>
</evidence>
<keyword evidence="2" id="KW-1185">Reference proteome</keyword>
<proteinExistence type="predicted"/>
<comment type="caution">
    <text evidence="1">The sequence shown here is derived from an EMBL/GenBank/DDBJ whole genome shotgun (WGS) entry which is preliminary data.</text>
</comment>
<dbReference type="EMBL" id="CAJNNV010000498">
    <property type="protein sequence ID" value="CAE8582804.1"/>
    <property type="molecule type" value="Genomic_DNA"/>
</dbReference>